<dbReference type="PROSITE" id="PS00211">
    <property type="entry name" value="ABC_TRANSPORTER_1"/>
    <property type="match status" value="2"/>
</dbReference>
<dbReference type="Pfam" id="PF00005">
    <property type="entry name" value="ABC_tran"/>
    <property type="match status" value="2"/>
</dbReference>
<name>A0A3D8GP85_9BACI</name>
<feature type="domain" description="ABC transporter" evidence="5">
    <location>
        <begin position="335"/>
        <end position="555"/>
    </location>
</feature>
<keyword evidence="2 6" id="KW-0067">ATP-binding</keyword>
<dbReference type="InterPro" id="IPR017871">
    <property type="entry name" value="ABC_transporter-like_CS"/>
</dbReference>
<dbReference type="InterPro" id="IPR027417">
    <property type="entry name" value="P-loop_NTPase"/>
</dbReference>
<sequence>MIICSVQQISKMFGGNSIFENLSFEIKEKDRIGLVGRNGCGKTTIFKLLANEETIDKGQIHFKKGARIGYLAQIPRYPLGTTGLDVLQTAFSDLIKIASRLRELESKMADAADEGMLASDLAEYGRLQDEFTLSGGYEMDADISRVAKGLGIEGLLKEPFMQLSGGEQTKICLGLVLLQKPDLLLLDEPTNHLDILAVEWLEGYLAEYGGTIVCISHDRYFLDNVVSKVFDLEDGELTIYHKNYTGFVKEKEERLLQEFQAYQEQQKKIKKMKEAIKRLREWANQANPPNEGLHKRARNMERALERMEKVKRPILERKQMDLEFEKTDRSGKDVFCMEAVSKSFGGKTLFEEASLLVQYLDRTAIVGPNGAGKSTIIRMLLNEVEAEKGKVKVGSNVKIGYLSQHFSPAEPNRRLIDAFRDEVHVAEGEARHILAKFLFYGPAVFRSVGQLSGGEKMRLRLAQLMHQDINFLVLDEPTNHLDIDSREVLEDALEDFKGTILAVSHDRYFLNKLFNKTYWLYNRKLYSFEGGYTWAKMKLEELKGREEPPKEMVPPRPVKPTESRPVAQNSEKQIEEIEARLVKAERELSTLESELETETELERLQELFISKERLEKDRDSLYELLAKLIDG</sequence>
<evidence type="ECO:0000313" key="7">
    <source>
        <dbReference type="Proteomes" id="UP000257144"/>
    </source>
</evidence>
<dbReference type="OrthoDB" id="9760950at2"/>
<dbReference type="InterPro" id="IPR032781">
    <property type="entry name" value="ABC_tran_Xtn"/>
</dbReference>
<feature type="region of interest" description="Disordered" evidence="4">
    <location>
        <begin position="545"/>
        <end position="571"/>
    </location>
</feature>
<protein>
    <submittedName>
        <fullName evidence="6">ABC transporter ATP-binding protein</fullName>
    </submittedName>
</protein>
<gene>
    <name evidence="6" type="ORF">DRW41_13840</name>
</gene>
<feature type="domain" description="ABC transporter" evidence="5">
    <location>
        <begin position="4"/>
        <end position="259"/>
    </location>
</feature>
<dbReference type="RefSeq" id="WP_115452787.1">
    <property type="nucleotide sequence ID" value="NZ_QNQT01000006.1"/>
</dbReference>
<accession>A0A3D8GP85</accession>
<dbReference type="CDD" id="cd03221">
    <property type="entry name" value="ABCF_EF-3"/>
    <property type="match status" value="2"/>
</dbReference>
<dbReference type="AlphaFoldDB" id="A0A3D8GP85"/>
<dbReference type="SMART" id="SM00382">
    <property type="entry name" value="AAA"/>
    <property type="match status" value="2"/>
</dbReference>
<dbReference type="PANTHER" id="PTHR42855:SF2">
    <property type="entry name" value="DRUG RESISTANCE ABC TRANSPORTER,ATP-BINDING PROTEIN"/>
    <property type="match status" value="1"/>
</dbReference>
<reference evidence="6 7" key="1">
    <citation type="submission" date="2018-07" db="EMBL/GenBank/DDBJ databases">
        <title>Bacillus sp. YLB-04 draft genome sequence.</title>
        <authorList>
            <person name="Yu L."/>
            <person name="Tang X."/>
        </authorList>
    </citation>
    <scope>NUCLEOTIDE SEQUENCE [LARGE SCALE GENOMIC DNA]</scope>
    <source>
        <strain evidence="6 7">YLB-04</strain>
    </source>
</reference>
<dbReference type="InterPro" id="IPR003593">
    <property type="entry name" value="AAA+_ATPase"/>
</dbReference>
<dbReference type="GO" id="GO:0016887">
    <property type="term" value="F:ATP hydrolysis activity"/>
    <property type="evidence" value="ECO:0007669"/>
    <property type="project" value="InterPro"/>
</dbReference>
<evidence type="ECO:0000256" key="3">
    <source>
        <dbReference type="SAM" id="Coils"/>
    </source>
</evidence>
<keyword evidence="1" id="KW-0547">Nucleotide-binding</keyword>
<dbReference type="Pfam" id="PF12848">
    <property type="entry name" value="ABC_tran_Xtn"/>
    <property type="match status" value="1"/>
</dbReference>
<proteinExistence type="predicted"/>
<evidence type="ECO:0000256" key="4">
    <source>
        <dbReference type="SAM" id="MobiDB-lite"/>
    </source>
</evidence>
<comment type="caution">
    <text evidence="6">The sequence shown here is derived from an EMBL/GenBank/DDBJ whole genome shotgun (WGS) entry which is preliminary data.</text>
</comment>
<keyword evidence="7" id="KW-1185">Reference proteome</keyword>
<dbReference type="InterPro" id="IPR003439">
    <property type="entry name" value="ABC_transporter-like_ATP-bd"/>
</dbReference>
<dbReference type="FunFam" id="3.40.50.300:FF:001807">
    <property type="entry name" value="ABC transporter ATP-binding protein"/>
    <property type="match status" value="1"/>
</dbReference>
<dbReference type="EMBL" id="QNQT01000006">
    <property type="protein sequence ID" value="RDU36300.1"/>
    <property type="molecule type" value="Genomic_DNA"/>
</dbReference>
<feature type="coiled-coil region" evidence="3">
    <location>
        <begin position="248"/>
        <end position="310"/>
    </location>
</feature>
<evidence type="ECO:0000259" key="5">
    <source>
        <dbReference type="PROSITE" id="PS50893"/>
    </source>
</evidence>
<evidence type="ECO:0000256" key="1">
    <source>
        <dbReference type="ARBA" id="ARBA00022741"/>
    </source>
</evidence>
<keyword evidence="3" id="KW-0175">Coiled coil</keyword>
<evidence type="ECO:0000313" key="6">
    <source>
        <dbReference type="EMBL" id="RDU36300.1"/>
    </source>
</evidence>
<evidence type="ECO:0000256" key="2">
    <source>
        <dbReference type="ARBA" id="ARBA00022840"/>
    </source>
</evidence>
<dbReference type="InterPro" id="IPR051309">
    <property type="entry name" value="ABCF_ATPase"/>
</dbReference>
<dbReference type="Proteomes" id="UP000257144">
    <property type="component" value="Unassembled WGS sequence"/>
</dbReference>
<dbReference type="FunFam" id="3.40.50.300:FF:000011">
    <property type="entry name" value="Putative ABC transporter ATP-binding component"/>
    <property type="match status" value="1"/>
</dbReference>
<dbReference type="NCBIfam" id="NF000355">
    <property type="entry name" value="ribo_prot_ABC_F"/>
    <property type="match status" value="1"/>
</dbReference>
<dbReference type="PANTHER" id="PTHR42855">
    <property type="entry name" value="ABC TRANSPORTER ATP-BINDING SUBUNIT"/>
    <property type="match status" value="1"/>
</dbReference>
<organism evidence="6 7">
    <name type="scientific">Neobacillus piezotolerans</name>
    <dbReference type="NCBI Taxonomy" id="2259171"/>
    <lineage>
        <taxon>Bacteria</taxon>
        <taxon>Bacillati</taxon>
        <taxon>Bacillota</taxon>
        <taxon>Bacilli</taxon>
        <taxon>Bacillales</taxon>
        <taxon>Bacillaceae</taxon>
        <taxon>Neobacillus</taxon>
    </lineage>
</organism>
<dbReference type="SUPFAM" id="SSF52540">
    <property type="entry name" value="P-loop containing nucleoside triphosphate hydrolases"/>
    <property type="match status" value="2"/>
</dbReference>
<dbReference type="PROSITE" id="PS50893">
    <property type="entry name" value="ABC_TRANSPORTER_2"/>
    <property type="match status" value="2"/>
</dbReference>
<dbReference type="Gene3D" id="3.40.50.300">
    <property type="entry name" value="P-loop containing nucleotide triphosphate hydrolases"/>
    <property type="match status" value="2"/>
</dbReference>
<dbReference type="GO" id="GO:0005524">
    <property type="term" value="F:ATP binding"/>
    <property type="evidence" value="ECO:0007669"/>
    <property type="project" value="UniProtKB-KW"/>
</dbReference>